<dbReference type="AlphaFoldDB" id="A0A2Z6AYY9"/>
<dbReference type="OrthoDB" id="5454906at2"/>
<keyword evidence="4" id="KW-1185">Reference proteome</keyword>
<protein>
    <submittedName>
        <fullName evidence="3">Conserved uncharacterized protein</fullName>
    </submittedName>
</protein>
<feature type="domain" description="PocR" evidence="2">
    <location>
        <begin position="6"/>
        <end position="160"/>
    </location>
</feature>
<reference evidence="3 4" key="1">
    <citation type="journal article" date="2018" name="Sci. Adv.">
        <title>Multi-heme cytochromes provide a pathway for survival in energy-limited environments.</title>
        <authorList>
            <person name="Deng X."/>
            <person name="Dohmae N."/>
            <person name="Nealson K.H."/>
            <person name="Hashimoto K."/>
            <person name="Okamoto A."/>
        </authorList>
    </citation>
    <scope>NUCLEOTIDE SEQUENCE [LARGE SCALE GENOMIC DNA]</scope>
    <source>
        <strain evidence="3 4">IS5</strain>
    </source>
</reference>
<sequence length="168" mass="18544">MKMSNLIPTEQWIALEQELNERSGFNCCIIDEVGIRITAYRNWANPLCPKIRRDAKGLAEICAQVPSAIEALPLKRNEMRLTTCAAGLLVIAMPIFLGTDFVGYLGCCGLLPSGGRIDTLKVGLATGLSAQKIEQLSKGIERLNPKEIDAAGEYLKRRLEDILTRNKK</sequence>
<dbReference type="RefSeq" id="WP_126378623.1">
    <property type="nucleotide sequence ID" value="NZ_AP017378.1"/>
</dbReference>
<dbReference type="EMBL" id="AP017378">
    <property type="protein sequence ID" value="BBD08487.1"/>
    <property type="molecule type" value="Genomic_DNA"/>
</dbReference>
<evidence type="ECO:0000313" key="3">
    <source>
        <dbReference type="EMBL" id="BBD08487.1"/>
    </source>
</evidence>
<proteinExistence type="predicted"/>
<evidence type="ECO:0000259" key="2">
    <source>
        <dbReference type="Pfam" id="PF10114"/>
    </source>
</evidence>
<name>A0A2Z6AYY9_9BACT</name>
<gene>
    <name evidence="3" type="ORF">DFE_1761</name>
</gene>
<keyword evidence="1" id="KW-1133">Transmembrane helix</keyword>
<evidence type="ECO:0000313" key="4">
    <source>
        <dbReference type="Proteomes" id="UP000269883"/>
    </source>
</evidence>
<keyword evidence="1" id="KW-0472">Membrane</keyword>
<dbReference type="KEGG" id="dfl:DFE_1761"/>
<evidence type="ECO:0000256" key="1">
    <source>
        <dbReference type="SAM" id="Phobius"/>
    </source>
</evidence>
<organism evidence="3 4">
    <name type="scientific">Desulfovibrio ferrophilus</name>
    <dbReference type="NCBI Taxonomy" id="241368"/>
    <lineage>
        <taxon>Bacteria</taxon>
        <taxon>Pseudomonadati</taxon>
        <taxon>Thermodesulfobacteriota</taxon>
        <taxon>Desulfovibrionia</taxon>
        <taxon>Desulfovibrionales</taxon>
        <taxon>Desulfovibrionaceae</taxon>
        <taxon>Desulfovibrio</taxon>
    </lineage>
</organism>
<keyword evidence="1" id="KW-0812">Transmembrane</keyword>
<feature type="transmembrane region" description="Helical" evidence="1">
    <location>
        <begin position="84"/>
        <end position="106"/>
    </location>
</feature>
<accession>A0A2Z6AYY9</accession>
<dbReference type="InterPro" id="IPR018771">
    <property type="entry name" value="PocR_dom"/>
</dbReference>
<dbReference type="Proteomes" id="UP000269883">
    <property type="component" value="Chromosome"/>
</dbReference>
<dbReference type="Pfam" id="PF10114">
    <property type="entry name" value="PocR"/>
    <property type="match status" value="1"/>
</dbReference>